<accession>A0A0N4U727</accession>
<sequence length="472" mass="55031">MVISLLELDIVTDLKIMKFLNDRLIEKIYNLYALLPFTVHIKTKLPRPPIFLPPKNVYNSNKTEEKICYQLHILVLIYIELFTQSNMLISSIDKLCSYFLGACTLDELNNGRQLNVNSGDLSLLNFIQLILVILRWVNEATPDDIQHLSSMFDYFRKFRSAFPNTGEFNERNRLRWKKYLFEKIMSENICATARFISNCWTSFFCPLPNERLVDLKLALQCEYFVSSEELPKPKPACMVSSKKENLISKYTNHPKPSSLLFMLEKKENTNKIGETNVLRKFKTETNLAKQFEISENQAMHSLKFTNSFFQSNQKCENTMNHNHDDREQKNFLNTEMASNRSLILINDEINSLDSTREPQKPNIERLQLELLSPEPLIKARKTKTKTMDSSSFRSSSSPDTGYSDSFPTWLRLLPSEETDHLLQLPSNCHRNTEGDECCTHNEAILEKRQIYRGTKKMDQKFQLITVIRKAPF</sequence>
<evidence type="ECO:0000256" key="1">
    <source>
        <dbReference type="SAM" id="MobiDB-lite"/>
    </source>
</evidence>
<proteinExistence type="predicted"/>
<organism evidence="3 5">
    <name type="scientific">Dracunculus medinensis</name>
    <name type="common">Guinea worm</name>
    <dbReference type="NCBI Taxonomy" id="318479"/>
    <lineage>
        <taxon>Eukaryota</taxon>
        <taxon>Metazoa</taxon>
        <taxon>Ecdysozoa</taxon>
        <taxon>Nematoda</taxon>
        <taxon>Chromadorea</taxon>
        <taxon>Rhabditida</taxon>
        <taxon>Spirurina</taxon>
        <taxon>Dracunculoidea</taxon>
        <taxon>Dracunculidae</taxon>
        <taxon>Dracunculus</taxon>
    </lineage>
</organism>
<keyword evidence="4" id="KW-1185">Reference proteome</keyword>
<dbReference type="Proteomes" id="UP000274756">
    <property type="component" value="Unassembled WGS sequence"/>
</dbReference>
<dbReference type="AlphaFoldDB" id="A0A0N4U727"/>
<dbReference type="WBParaSite" id="DME_0000277001-mRNA-1">
    <property type="protein sequence ID" value="DME_0000277001-mRNA-1"/>
    <property type="gene ID" value="DME_0000277001"/>
</dbReference>
<gene>
    <name evidence="2" type="ORF">DME_LOCUS7130</name>
</gene>
<reference evidence="2 4" key="2">
    <citation type="submission" date="2018-11" db="EMBL/GenBank/DDBJ databases">
        <authorList>
            <consortium name="Pathogen Informatics"/>
        </authorList>
    </citation>
    <scope>NUCLEOTIDE SEQUENCE [LARGE SCALE GENOMIC DNA]</scope>
</reference>
<name>A0A0N4U727_DRAME</name>
<reference evidence="5" key="1">
    <citation type="submission" date="2017-02" db="UniProtKB">
        <authorList>
            <consortium name="WormBaseParasite"/>
        </authorList>
    </citation>
    <scope>IDENTIFICATION</scope>
</reference>
<dbReference type="EMBL" id="UYYG01001158">
    <property type="protein sequence ID" value="VDN57157.1"/>
    <property type="molecule type" value="Genomic_DNA"/>
</dbReference>
<dbReference type="STRING" id="318479.A0A0N4U727"/>
<feature type="region of interest" description="Disordered" evidence="1">
    <location>
        <begin position="379"/>
        <end position="401"/>
    </location>
</feature>
<evidence type="ECO:0000313" key="5">
    <source>
        <dbReference type="WBParaSite" id="DME_0000277001-mRNA-1"/>
    </source>
</evidence>
<evidence type="ECO:0000313" key="3">
    <source>
        <dbReference type="Proteomes" id="UP000038040"/>
    </source>
</evidence>
<protein>
    <submittedName>
        <fullName evidence="2 5">Uncharacterized protein</fullName>
    </submittedName>
</protein>
<evidence type="ECO:0000313" key="2">
    <source>
        <dbReference type="EMBL" id="VDN57157.1"/>
    </source>
</evidence>
<feature type="compositionally biased region" description="Low complexity" evidence="1">
    <location>
        <begin position="389"/>
        <end position="401"/>
    </location>
</feature>
<evidence type="ECO:0000313" key="4">
    <source>
        <dbReference type="Proteomes" id="UP000274756"/>
    </source>
</evidence>
<dbReference type="OrthoDB" id="5876058at2759"/>
<dbReference type="Proteomes" id="UP000038040">
    <property type="component" value="Unplaced"/>
</dbReference>